<keyword evidence="3" id="KW-1185">Reference proteome</keyword>
<proteinExistence type="predicted"/>
<feature type="region of interest" description="Disordered" evidence="1">
    <location>
        <begin position="248"/>
        <end position="276"/>
    </location>
</feature>
<evidence type="ECO:0000256" key="1">
    <source>
        <dbReference type="SAM" id="MobiDB-lite"/>
    </source>
</evidence>
<reference evidence="3" key="1">
    <citation type="journal article" date="2009" name="Genome Res.">
        <title>Comparative genomic analyses of the human fungal pathogens Coccidioides and their relatives.</title>
        <authorList>
            <person name="Sharpton T.J."/>
            <person name="Stajich J.E."/>
            <person name="Rounsley S.D."/>
            <person name="Gardner M.J."/>
            <person name="Wortman J.R."/>
            <person name="Jordar V.S."/>
            <person name="Maiti R."/>
            <person name="Kodira C.D."/>
            <person name="Neafsey D.E."/>
            <person name="Zeng Q."/>
            <person name="Hung C.-Y."/>
            <person name="McMahan C."/>
            <person name="Muszewska A."/>
            <person name="Grynberg M."/>
            <person name="Mandel M.A."/>
            <person name="Kellner E.M."/>
            <person name="Barker B.M."/>
            <person name="Galgiani J.N."/>
            <person name="Orbach M.J."/>
            <person name="Kirkland T.N."/>
            <person name="Cole G.T."/>
            <person name="Henn M.R."/>
            <person name="Birren B.W."/>
            <person name="Taylor J.W."/>
        </authorList>
    </citation>
    <scope>NUCLEOTIDE SEQUENCE [LARGE SCALE GENOMIC DNA]</scope>
    <source>
        <strain evidence="3">RS</strain>
    </source>
</reference>
<reference evidence="3" key="2">
    <citation type="journal article" date="2010" name="Genome Res.">
        <title>Population genomic sequencing of Coccidioides fungi reveals recent hybridization and transposon control.</title>
        <authorList>
            <person name="Neafsey D.E."/>
            <person name="Barker B.M."/>
            <person name="Sharpton T.J."/>
            <person name="Stajich J.E."/>
            <person name="Park D.J."/>
            <person name="Whiston E."/>
            <person name="Hung C.-Y."/>
            <person name="McMahan C."/>
            <person name="White J."/>
            <person name="Sykes S."/>
            <person name="Heiman D."/>
            <person name="Young S."/>
            <person name="Zeng Q."/>
            <person name="Abouelleil A."/>
            <person name="Aftuck L."/>
            <person name="Bessette D."/>
            <person name="Brown A."/>
            <person name="FitzGerald M."/>
            <person name="Lui A."/>
            <person name="Macdonald J.P."/>
            <person name="Priest M."/>
            <person name="Orbach M.J."/>
            <person name="Galgiani J.N."/>
            <person name="Kirkland T.N."/>
            <person name="Cole G.T."/>
            <person name="Birren B.W."/>
            <person name="Henn M.R."/>
            <person name="Taylor J.W."/>
            <person name="Rounsley S.D."/>
        </authorList>
    </citation>
    <scope>GENOME REANNOTATION</scope>
    <source>
        <strain evidence="3">RS</strain>
    </source>
</reference>
<protein>
    <recommendedName>
        <fullName evidence="4">Myb-like domain-containing protein</fullName>
    </recommendedName>
</protein>
<name>A0A0E1S0G2_COCIM</name>
<dbReference type="AlphaFoldDB" id="A0A0E1S0G2"/>
<evidence type="ECO:0000313" key="3">
    <source>
        <dbReference type="Proteomes" id="UP000001261"/>
    </source>
</evidence>
<dbReference type="VEuPathDB" id="FungiDB:CIMG_02661"/>
<dbReference type="STRING" id="246410.A0A0E1S0G2"/>
<dbReference type="EMBL" id="GG704911">
    <property type="protein sequence ID" value="EAS37307.2"/>
    <property type="molecule type" value="Genomic_DNA"/>
</dbReference>
<organism evidence="2 3">
    <name type="scientific">Coccidioides immitis (strain RS)</name>
    <name type="common">Valley fever fungus</name>
    <dbReference type="NCBI Taxonomy" id="246410"/>
    <lineage>
        <taxon>Eukaryota</taxon>
        <taxon>Fungi</taxon>
        <taxon>Dikarya</taxon>
        <taxon>Ascomycota</taxon>
        <taxon>Pezizomycotina</taxon>
        <taxon>Eurotiomycetes</taxon>
        <taxon>Eurotiomycetidae</taxon>
        <taxon>Onygenales</taxon>
        <taxon>Onygenaceae</taxon>
        <taxon>Coccidioides</taxon>
    </lineage>
</organism>
<accession>A0A0E1S0G2</accession>
<dbReference type="Proteomes" id="UP000001261">
    <property type="component" value="Unassembled WGS sequence"/>
</dbReference>
<dbReference type="OrthoDB" id="4501389at2759"/>
<dbReference type="InParanoid" id="A0A0E1S0G2"/>
<evidence type="ECO:0008006" key="4">
    <source>
        <dbReference type="Google" id="ProtNLM"/>
    </source>
</evidence>
<gene>
    <name evidence="2" type="ORF">CIMG_02661</name>
</gene>
<sequence length="379" mass="41572">MIDSAPNHHNSQLPSPALSNPASSENKHHARPGQHHEIPFEGLPSKAACCGEQTRALTVSASNTLTATPSIASSRDTSTDCEDNISVLRGLNWQPQHKGKQLRSNSPPHHVLHSQVNTESNQCDQPPSVAVKRCWQNLISKTAQNTSVSTSCHSKGSIATLEAPSGVDFLTSPGEAQEIFGHSIICIQPHGQQHAYFLTFLPDAIDHLPSHIQPQSAPDQPLFTKHATHTSSKACAVKKGNVQLAHCQTQNQRVSPKTQNNHSTRHKNSRKGKPWLPEEEELLMELRRNWGLPWSTVTRLFLDQYQGRSQGSIQLVNDSTSSQDDPQGGTPGEALQEEMHYFLKARGGDLSTESYTKCLPRVRLEKTISESINLIGCGS</sequence>
<evidence type="ECO:0000313" key="2">
    <source>
        <dbReference type="EMBL" id="EAS37307.2"/>
    </source>
</evidence>
<feature type="compositionally biased region" description="Polar residues" evidence="1">
    <location>
        <begin position="248"/>
        <end position="262"/>
    </location>
</feature>
<dbReference type="GeneID" id="4566148"/>
<feature type="compositionally biased region" description="Low complexity" evidence="1">
    <location>
        <begin position="10"/>
        <end position="24"/>
    </location>
</feature>
<dbReference type="KEGG" id="cim:CIMG_02661"/>
<feature type="region of interest" description="Disordered" evidence="1">
    <location>
        <begin position="1"/>
        <end position="41"/>
    </location>
</feature>
<dbReference type="RefSeq" id="XP_001248890.2">
    <property type="nucleotide sequence ID" value="XM_001248889.2"/>
</dbReference>
<feature type="compositionally biased region" description="Basic residues" evidence="1">
    <location>
        <begin position="263"/>
        <end position="273"/>
    </location>
</feature>